<dbReference type="AlphaFoldDB" id="B1I3V6"/>
<dbReference type="PANTHER" id="PTHR42711">
    <property type="entry name" value="ABC TRANSPORTER ATP-BINDING PROTEIN"/>
    <property type="match status" value="1"/>
</dbReference>
<dbReference type="PROSITE" id="PS50893">
    <property type="entry name" value="ABC_TRANSPORTER_2"/>
    <property type="match status" value="1"/>
</dbReference>
<sequence>MSVGQQAAAALSSPDGEPAVPEMAWPEAAALVVRQVAKRYGPVTAVDGVSFVVRRGEIFGLLGPNGAGKTTLIRMLTTLTRPTAGELFVGGESVSKNPVAVKKLIGVVPQVNNLERELTGRENLVLHALLHRMPRGDRDRRVQELLDYVGLDGRADDRVQHYSGGMARRLLIARALMHRPPILFLDEPTVGLDPQTRRKIWDLIQVMNRSGVTVLLTTHYIEEADSLCHRVGIIDRGKLIALGTPRELKDRLGSFCVECFAGEGTRRVFFPARQDAKAHAGTLAGDVTVRRTNLEDVFVELTGREIRGG</sequence>
<evidence type="ECO:0000256" key="4">
    <source>
        <dbReference type="ARBA" id="ARBA00022475"/>
    </source>
</evidence>
<comment type="similarity">
    <text evidence="2">Belongs to the ABC transporter superfamily.</text>
</comment>
<evidence type="ECO:0000313" key="10">
    <source>
        <dbReference type="EMBL" id="ACA59724.1"/>
    </source>
</evidence>
<reference evidence="11" key="1">
    <citation type="submission" date="2007-10" db="EMBL/GenBank/DDBJ databases">
        <title>Complete sequence of chromosome of Desulforudis audaxviator MP104C.</title>
        <authorList>
            <person name="Copeland A."/>
            <person name="Lucas S."/>
            <person name="Lapidus A."/>
            <person name="Barry K."/>
            <person name="Glavina del Rio T."/>
            <person name="Dalin E."/>
            <person name="Tice H."/>
            <person name="Bruce D."/>
            <person name="Pitluck S."/>
            <person name="Lowry S.R."/>
            <person name="Larimer F."/>
            <person name="Land M.L."/>
            <person name="Hauser L."/>
            <person name="Kyrpides N."/>
            <person name="Ivanova N.N."/>
            <person name="Richardson P."/>
        </authorList>
    </citation>
    <scope>NUCLEOTIDE SEQUENCE [LARGE SCALE GENOMIC DNA]</scope>
    <source>
        <strain evidence="11">MP104C</strain>
    </source>
</reference>
<evidence type="ECO:0000256" key="6">
    <source>
        <dbReference type="ARBA" id="ARBA00022840"/>
    </source>
</evidence>
<keyword evidence="11" id="KW-1185">Reference proteome</keyword>
<keyword evidence="5" id="KW-0547">Nucleotide-binding</keyword>
<name>B1I3V6_DESAP</name>
<dbReference type="GO" id="GO:0005886">
    <property type="term" value="C:plasma membrane"/>
    <property type="evidence" value="ECO:0007669"/>
    <property type="project" value="UniProtKB-SubCell"/>
</dbReference>
<dbReference type="SMART" id="SM00382">
    <property type="entry name" value="AAA"/>
    <property type="match status" value="1"/>
</dbReference>
<dbReference type="InterPro" id="IPR003439">
    <property type="entry name" value="ABC_transporter-like_ATP-bd"/>
</dbReference>
<dbReference type="eggNOG" id="COG1131">
    <property type="taxonomic scope" value="Bacteria"/>
</dbReference>
<dbReference type="InterPro" id="IPR050763">
    <property type="entry name" value="ABC_transporter_ATP-binding"/>
</dbReference>
<evidence type="ECO:0000256" key="7">
    <source>
        <dbReference type="ARBA" id="ARBA00022967"/>
    </source>
</evidence>
<keyword evidence="7" id="KW-1278">Translocase</keyword>
<keyword evidence="3" id="KW-0813">Transport</keyword>
<keyword evidence="6" id="KW-0067">ATP-binding</keyword>
<dbReference type="KEGG" id="dau:Daud_1213"/>
<dbReference type="Gene3D" id="3.40.50.300">
    <property type="entry name" value="P-loop containing nucleotide triphosphate hydrolases"/>
    <property type="match status" value="1"/>
</dbReference>
<accession>B1I3V6</accession>
<keyword evidence="4" id="KW-1003">Cell membrane</keyword>
<organism evidence="10 11">
    <name type="scientific">Desulforudis audaxviator (strain MP104C)</name>
    <dbReference type="NCBI Taxonomy" id="477974"/>
    <lineage>
        <taxon>Bacteria</taxon>
        <taxon>Bacillati</taxon>
        <taxon>Bacillota</taxon>
        <taxon>Clostridia</taxon>
        <taxon>Thermoanaerobacterales</taxon>
        <taxon>Candidatus Desulforudaceae</taxon>
        <taxon>Candidatus Desulforudis</taxon>
    </lineage>
</organism>
<dbReference type="HOGENOM" id="CLU_000604_1_2_9"/>
<dbReference type="PROSITE" id="PS00211">
    <property type="entry name" value="ABC_TRANSPORTER_1"/>
    <property type="match status" value="1"/>
</dbReference>
<feature type="domain" description="ABC transporter" evidence="9">
    <location>
        <begin position="31"/>
        <end position="261"/>
    </location>
</feature>
<reference evidence="10 11" key="2">
    <citation type="journal article" date="2008" name="Science">
        <title>Environmental genomics reveals a single-species ecosystem deep within Earth.</title>
        <authorList>
            <person name="Chivian D."/>
            <person name="Brodie E.L."/>
            <person name="Alm E.J."/>
            <person name="Culley D.E."/>
            <person name="Dehal P.S."/>
            <person name="Desantis T.Z."/>
            <person name="Gihring T.M."/>
            <person name="Lapidus A."/>
            <person name="Lin L.H."/>
            <person name="Lowry S.R."/>
            <person name="Moser D.P."/>
            <person name="Richardson P.M."/>
            <person name="Southam G."/>
            <person name="Wanger G."/>
            <person name="Pratt L.M."/>
            <person name="Andersen G.L."/>
            <person name="Hazen T.C."/>
            <person name="Brockman F.J."/>
            <person name="Arkin A.P."/>
            <person name="Onstott T.C."/>
        </authorList>
    </citation>
    <scope>NUCLEOTIDE SEQUENCE [LARGE SCALE GENOMIC DNA]</scope>
    <source>
        <strain evidence="10 11">MP104C</strain>
    </source>
</reference>
<evidence type="ECO:0000256" key="5">
    <source>
        <dbReference type="ARBA" id="ARBA00022741"/>
    </source>
</evidence>
<evidence type="ECO:0000259" key="9">
    <source>
        <dbReference type="PROSITE" id="PS50893"/>
    </source>
</evidence>
<dbReference type="InterPro" id="IPR027417">
    <property type="entry name" value="P-loop_NTPase"/>
</dbReference>
<evidence type="ECO:0000313" key="11">
    <source>
        <dbReference type="Proteomes" id="UP000008544"/>
    </source>
</evidence>
<protein>
    <submittedName>
        <fullName evidence="10">ABC transporter related</fullName>
    </submittedName>
</protein>
<gene>
    <name evidence="10" type="ordered locus">Daud_1213</name>
</gene>
<dbReference type="FunFam" id="3.40.50.300:FF:000589">
    <property type="entry name" value="ABC transporter, ATP-binding subunit"/>
    <property type="match status" value="1"/>
</dbReference>
<dbReference type="InterPro" id="IPR003593">
    <property type="entry name" value="AAA+_ATPase"/>
</dbReference>
<dbReference type="PANTHER" id="PTHR42711:SF5">
    <property type="entry name" value="ABC TRANSPORTER ATP-BINDING PROTEIN NATA"/>
    <property type="match status" value="1"/>
</dbReference>
<dbReference type="STRING" id="477974.Daud_1213"/>
<evidence type="ECO:0000256" key="3">
    <source>
        <dbReference type="ARBA" id="ARBA00022448"/>
    </source>
</evidence>
<keyword evidence="8" id="KW-0472">Membrane</keyword>
<evidence type="ECO:0000256" key="2">
    <source>
        <dbReference type="ARBA" id="ARBA00005417"/>
    </source>
</evidence>
<dbReference type="EMBL" id="CP000860">
    <property type="protein sequence ID" value="ACA59724.1"/>
    <property type="molecule type" value="Genomic_DNA"/>
</dbReference>
<comment type="subcellular location">
    <subcellularLocation>
        <location evidence="1">Cell membrane</location>
    </subcellularLocation>
</comment>
<dbReference type="InterPro" id="IPR017871">
    <property type="entry name" value="ABC_transporter-like_CS"/>
</dbReference>
<dbReference type="Proteomes" id="UP000008544">
    <property type="component" value="Chromosome"/>
</dbReference>
<proteinExistence type="inferred from homology"/>
<dbReference type="Pfam" id="PF00005">
    <property type="entry name" value="ABC_tran"/>
    <property type="match status" value="1"/>
</dbReference>
<dbReference type="SUPFAM" id="SSF52540">
    <property type="entry name" value="P-loop containing nucleoside triphosphate hydrolases"/>
    <property type="match status" value="1"/>
</dbReference>
<dbReference type="GO" id="GO:0005524">
    <property type="term" value="F:ATP binding"/>
    <property type="evidence" value="ECO:0007669"/>
    <property type="project" value="UniProtKB-KW"/>
</dbReference>
<evidence type="ECO:0000256" key="1">
    <source>
        <dbReference type="ARBA" id="ARBA00004236"/>
    </source>
</evidence>
<evidence type="ECO:0000256" key="8">
    <source>
        <dbReference type="ARBA" id="ARBA00023136"/>
    </source>
</evidence>
<dbReference type="GO" id="GO:0016887">
    <property type="term" value="F:ATP hydrolysis activity"/>
    <property type="evidence" value="ECO:0007669"/>
    <property type="project" value="InterPro"/>
</dbReference>